<evidence type="ECO:0000256" key="7">
    <source>
        <dbReference type="ARBA" id="ARBA00022741"/>
    </source>
</evidence>
<keyword evidence="10" id="KW-0239">DNA-directed DNA polymerase</keyword>
<evidence type="ECO:0000256" key="9">
    <source>
        <dbReference type="ARBA" id="ARBA00022840"/>
    </source>
</evidence>
<comment type="caution">
    <text evidence="14">The sequence shown here is derived from an EMBL/GenBank/DDBJ whole genome shotgun (WGS) entry which is preliminary data.</text>
</comment>
<evidence type="ECO:0000256" key="12">
    <source>
        <dbReference type="SAM" id="MobiDB-lite"/>
    </source>
</evidence>
<name>A0A9D1AQX6_9FIRM</name>
<dbReference type="FunFam" id="1.10.8.60:FF:000013">
    <property type="entry name" value="DNA polymerase III subunit gamma/tau"/>
    <property type="match status" value="1"/>
</dbReference>
<organism evidence="14 15">
    <name type="scientific">Candidatus Avoscillospira avicola</name>
    <dbReference type="NCBI Taxonomy" id="2840706"/>
    <lineage>
        <taxon>Bacteria</taxon>
        <taxon>Bacillati</taxon>
        <taxon>Bacillota</taxon>
        <taxon>Clostridia</taxon>
        <taxon>Eubacteriales</taxon>
        <taxon>Oscillospiraceae</taxon>
        <taxon>Oscillospiraceae incertae sedis</taxon>
        <taxon>Candidatus Avoscillospira</taxon>
    </lineage>
</organism>
<dbReference type="Pfam" id="PF22608">
    <property type="entry name" value="DNAX_ATPase_lid"/>
    <property type="match status" value="1"/>
</dbReference>
<dbReference type="SUPFAM" id="SSF52540">
    <property type="entry name" value="P-loop containing nucleoside triphosphate hydrolases"/>
    <property type="match status" value="1"/>
</dbReference>
<dbReference type="Gene3D" id="1.20.272.10">
    <property type="match status" value="1"/>
</dbReference>
<dbReference type="InterPro" id="IPR012763">
    <property type="entry name" value="DNA_pol_III_sug/sutau_N"/>
</dbReference>
<evidence type="ECO:0000256" key="2">
    <source>
        <dbReference type="ARBA" id="ARBA00012417"/>
    </source>
</evidence>
<dbReference type="PANTHER" id="PTHR11669:SF0">
    <property type="entry name" value="PROTEIN STICHEL-LIKE 2"/>
    <property type="match status" value="1"/>
</dbReference>
<dbReference type="CDD" id="cd00009">
    <property type="entry name" value="AAA"/>
    <property type="match status" value="1"/>
</dbReference>
<protein>
    <recommendedName>
        <fullName evidence="2">DNA-directed DNA polymerase</fullName>
        <ecNumber evidence="2">2.7.7.7</ecNumber>
    </recommendedName>
</protein>
<evidence type="ECO:0000313" key="15">
    <source>
        <dbReference type="Proteomes" id="UP000824239"/>
    </source>
</evidence>
<dbReference type="CDD" id="cd18137">
    <property type="entry name" value="HLD_clamp_pol_III_gamma_tau"/>
    <property type="match status" value="1"/>
</dbReference>
<proteinExistence type="inferred from homology"/>
<dbReference type="EC" id="2.7.7.7" evidence="2"/>
<dbReference type="PRINTS" id="PR00300">
    <property type="entry name" value="CLPPROTEASEA"/>
</dbReference>
<dbReference type="NCBIfam" id="TIGR02397">
    <property type="entry name" value="dnaX_nterm"/>
    <property type="match status" value="1"/>
</dbReference>
<dbReference type="GO" id="GO:0046872">
    <property type="term" value="F:metal ion binding"/>
    <property type="evidence" value="ECO:0007669"/>
    <property type="project" value="UniProtKB-KW"/>
</dbReference>
<dbReference type="InterPro" id="IPR001270">
    <property type="entry name" value="ClpA/B"/>
</dbReference>
<sequence>MYQALYRKYRPQTFDDVVGQHAVTQTLRTQLMTGRISHAYLFTGTRGTGKTSCAKILAKALNCTDLQDGSPCGHCAACRAIDSGRCMDVLEIDAASNNGVDQVRALRDDAVYTPSEVSKRVYIIDEVHMLSMAAFNALLKIIEEPPEHLVFILATTELQKVPATILSRCQRFSFRRLLPEDIAGRLNYIAYQEKIDLEPEACRLLARLADGALRDGVSLLDQCASAAEGAVTAELVCEALGLAGQQRTGSLMEAVARQDAKTALSLFAGLYAAGKDIAAMLDELLALSRDLLILKAAPESGLAMLSGVASEQEVDRLLAAFTAGELLRITTVLQETAAGFAKSANRRIDAELCLLRLCQPALDQDLSGLTARVSRMESQLASGVLPAAPAARPQPEAEELPPPPDDCDAPPETPQAAETPPPAAPEGFWPDLVAQLKREIPSKCKGFFAVEGPVRPQLEGQLLTLVAESGFVKKVVDIPEVLEPAARIASGLLGGSIRVRCVQRGKQTAAGADDPMRALLSFGQEHSDIITIKE</sequence>
<dbReference type="SUPFAM" id="SSF48019">
    <property type="entry name" value="post-AAA+ oligomerization domain-like"/>
    <property type="match status" value="1"/>
</dbReference>
<evidence type="ECO:0000313" key="14">
    <source>
        <dbReference type="EMBL" id="HIR49848.1"/>
    </source>
</evidence>
<dbReference type="SMART" id="SM00382">
    <property type="entry name" value="AAA"/>
    <property type="match status" value="1"/>
</dbReference>
<dbReference type="EMBL" id="DVHE01000007">
    <property type="protein sequence ID" value="HIR49848.1"/>
    <property type="molecule type" value="Genomic_DNA"/>
</dbReference>
<evidence type="ECO:0000256" key="11">
    <source>
        <dbReference type="ARBA" id="ARBA00049244"/>
    </source>
</evidence>
<dbReference type="Gene3D" id="3.40.50.300">
    <property type="entry name" value="P-loop containing nucleotide triphosphate hydrolases"/>
    <property type="match status" value="1"/>
</dbReference>
<dbReference type="FunFam" id="3.40.50.300:FF:000014">
    <property type="entry name" value="DNA polymerase III subunit gamma/tau"/>
    <property type="match status" value="1"/>
</dbReference>
<dbReference type="GO" id="GO:0006261">
    <property type="term" value="P:DNA-templated DNA replication"/>
    <property type="evidence" value="ECO:0007669"/>
    <property type="project" value="TreeGrafter"/>
</dbReference>
<dbReference type="InterPro" id="IPR050238">
    <property type="entry name" value="DNA_Rep/Repair_Clamp_Loader"/>
</dbReference>
<evidence type="ECO:0000256" key="1">
    <source>
        <dbReference type="ARBA" id="ARBA00006360"/>
    </source>
</evidence>
<evidence type="ECO:0000256" key="10">
    <source>
        <dbReference type="ARBA" id="ARBA00022932"/>
    </source>
</evidence>
<dbReference type="Gene3D" id="1.10.8.60">
    <property type="match status" value="1"/>
</dbReference>
<dbReference type="GO" id="GO:0003677">
    <property type="term" value="F:DNA binding"/>
    <property type="evidence" value="ECO:0007669"/>
    <property type="project" value="InterPro"/>
</dbReference>
<dbReference type="InterPro" id="IPR022754">
    <property type="entry name" value="DNA_pol_III_gamma-3"/>
</dbReference>
<accession>A0A9D1AQX6</accession>
<comment type="catalytic activity">
    <reaction evidence="11">
        <text>DNA(n) + a 2'-deoxyribonucleoside 5'-triphosphate = DNA(n+1) + diphosphate</text>
        <dbReference type="Rhea" id="RHEA:22508"/>
        <dbReference type="Rhea" id="RHEA-COMP:17339"/>
        <dbReference type="Rhea" id="RHEA-COMP:17340"/>
        <dbReference type="ChEBI" id="CHEBI:33019"/>
        <dbReference type="ChEBI" id="CHEBI:61560"/>
        <dbReference type="ChEBI" id="CHEBI:173112"/>
        <dbReference type="EC" id="2.7.7.7"/>
    </reaction>
</comment>
<evidence type="ECO:0000256" key="6">
    <source>
        <dbReference type="ARBA" id="ARBA00022723"/>
    </source>
</evidence>
<keyword evidence="5" id="KW-0235">DNA replication</keyword>
<dbReference type="Proteomes" id="UP000824239">
    <property type="component" value="Unassembled WGS sequence"/>
</dbReference>
<dbReference type="NCBIfam" id="NF004046">
    <property type="entry name" value="PRK05563.1"/>
    <property type="match status" value="1"/>
</dbReference>
<feature type="region of interest" description="Disordered" evidence="12">
    <location>
        <begin position="384"/>
        <end position="428"/>
    </location>
</feature>
<reference evidence="14" key="2">
    <citation type="journal article" date="2021" name="PeerJ">
        <title>Extensive microbial diversity within the chicken gut microbiome revealed by metagenomics and culture.</title>
        <authorList>
            <person name="Gilroy R."/>
            <person name="Ravi A."/>
            <person name="Getino M."/>
            <person name="Pursley I."/>
            <person name="Horton D.L."/>
            <person name="Alikhan N.F."/>
            <person name="Baker D."/>
            <person name="Gharbi K."/>
            <person name="Hall N."/>
            <person name="Watson M."/>
            <person name="Adriaenssens E.M."/>
            <person name="Foster-Nyarko E."/>
            <person name="Jarju S."/>
            <person name="Secka A."/>
            <person name="Antonio M."/>
            <person name="Oren A."/>
            <person name="Chaudhuri R.R."/>
            <person name="La Ragione R."/>
            <person name="Hildebrand F."/>
            <person name="Pallen M.J."/>
        </authorList>
    </citation>
    <scope>NUCLEOTIDE SEQUENCE</scope>
    <source>
        <strain evidence="14">ChiBcec15-4380</strain>
    </source>
</reference>
<keyword evidence="8" id="KW-0862">Zinc</keyword>
<dbReference type="AlphaFoldDB" id="A0A9D1AQX6"/>
<dbReference type="InterPro" id="IPR027417">
    <property type="entry name" value="P-loop_NTPase"/>
</dbReference>
<dbReference type="InterPro" id="IPR003593">
    <property type="entry name" value="AAA+_ATPase"/>
</dbReference>
<dbReference type="Pfam" id="PF13177">
    <property type="entry name" value="DNA_pol3_delta2"/>
    <property type="match status" value="1"/>
</dbReference>
<dbReference type="PANTHER" id="PTHR11669">
    <property type="entry name" value="REPLICATION FACTOR C / DNA POLYMERASE III GAMMA-TAU SUBUNIT"/>
    <property type="match status" value="1"/>
</dbReference>
<evidence type="ECO:0000256" key="3">
    <source>
        <dbReference type="ARBA" id="ARBA00022679"/>
    </source>
</evidence>
<dbReference type="InterPro" id="IPR045085">
    <property type="entry name" value="HLD_clamp_pol_III_gamma_tau"/>
</dbReference>
<evidence type="ECO:0000256" key="5">
    <source>
        <dbReference type="ARBA" id="ARBA00022705"/>
    </source>
</evidence>
<evidence type="ECO:0000256" key="8">
    <source>
        <dbReference type="ARBA" id="ARBA00022833"/>
    </source>
</evidence>
<evidence type="ECO:0000256" key="4">
    <source>
        <dbReference type="ARBA" id="ARBA00022695"/>
    </source>
</evidence>
<keyword evidence="4 14" id="KW-0548">Nucleotidyltransferase</keyword>
<dbReference type="GO" id="GO:0005524">
    <property type="term" value="F:ATP binding"/>
    <property type="evidence" value="ECO:0007669"/>
    <property type="project" value="UniProtKB-KW"/>
</dbReference>
<dbReference type="InterPro" id="IPR008921">
    <property type="entry name" value="DNA_pol3_clamp-load_cplx_C"/>
</dbReference>
<keyword evidence="9" id="KW-0067">ATP-binding</keyword>
<keyword evidence="3 14" id="KW-0808">Transferase</keyword>
<reference evidence="14" key="1">
    <citation type="submission" date="2020-10" db="EMBL/GenBank/DDBJ databases">
        <authorList>
            <person name="Gilroy R."/>
        </authorList>
    </citation>
    <scope>NUCLEOTIDE SEQUENCE</scope>
    <source>
        <strain evidence="14">ChiBcec15-4380</strain>
    </source>
</reference>
<dbReference type="GO" id="GO:0009360">
    <property type="term" value="C:DNA polymerase III complex"/>
    <property type="evidence" value="ECO:0007669"/>
    <property type="project" value="InterPro"/>
</dbReference>
<keyword evidence="7" id="KW-0547">Nucleotide-binding</keyword>
<comment type="similarity">
    <text evidence="1">Belongs to the DnaX/STICHEL family.</text>
</comment>
<dbReference type="Pfam" id="PF12169">
    <property type="entry name" value="DNA_pol3_gamma3"/>
    <property type="match status" value="1"/>
</dbReference>
<dbReference type="GO" id="GO:0003887">
    <property type="term" value="F:DNA-directed DNA polymerase activity"/>
    <property type="evidence" value="ECO:0007669"/>
    <property type="project" value="UniProtKB-KW"/>
</dbReference>
<feature type="domain" description="AAA+ ATPase" evidence="13">
    <location>
        <begin position="36"/>
        <end position="184"/>
    </location>
</feature>
<evidence type="ECO:0000259" key="13">
    <source>
        <dbReference type="SMART" id="SM00382"/>
    </source>
</evidence>
<gene>
    <name evidence="14" type="primary">dnaX</name>
    <name evidence="14" type="ORF">IAA53_00940</name>
</gene>
<keyword evidence="6" id="KW-0479">Metal-binding</keyword>